<keyword evidence="1" id="KW-1133">Transmembrane helix</keyword>
<accession>A0A645GNG9</accession>
<feature type="transmembrane region" description="Helical" evidence="1">
    <location>
        <begin position="85"/>
        <end position="108"/>
    </location>
</feature>
<dbReference type="AlphaFoldDB" id="A0A645GNG9"/>
<keyword evidence="1" id="KW-0472">Membrane</keyword>
<feature type="transmembrane region" description="Helical" evidence="1">
    <location>
        <begin position="120"/>
        <end position="142"/>
    </location>
</feature>
<comment type="caution">
    <text evidence="2">The sequence shown here is derived from an EMBL/GenBank/DDBJ whole genome shotgun (WGS) entry which is preliminary data.</text>
</comment>
<evidence type="ECO:0000313" key="2">
    <source>
        <dbReference type="EMBL" id="MPN27716.1"/>
    </source>
</evidence>
<evidence type="ECO:0000256" key="1">
    <source>
        <dbReference type="SAM" id="Phobius"/>
    </source>
</evidence>
<dbReference type="EMBL" id="VSSQ01077704">
    <property type="protein sequence ID" value="MPN27716.1"/>
    <property type="molecule type" value="Genomic_DNA"/>
</dbReference>
<sequence>MIISIFLFSIPEALTLFYLAYSLLGKKAPLKRLAVMSVIFGVTIYLNRLSNDNYILSVIFSCLLSILLLKLVGSLEIYEAITSGVMSLSVYLAIEFINVITLQTIMGIDPTTMETDLTRRFLWFLPQIIATLALSNLIRYFINHYGNRKCM</sequence>
<reference evidence="2" key="1">
    <citation type="submission" date="2019-08" db="EMBL/GenBank/DDBJ databases">
        <authorList>
            <person name="Kucharzyk K."/>
            <person name="Murdoch R.W."/>
            <person name="Higgins S."/>
            <person name="Loffler F."/>
        </authorList>
    </citation>
    <scope>NUCLEOTIDE SEQUENCE</scope>
</reference>
<gene>
    <name evidence="2" type="ORF">SDC9_175150</name>
</gene>
<organism evidence="2">
    <name type="scientific">bioreactor metagenome</name>
    <dbReference type="NCBI Taxonomy" id="1076179"/>
    <lineage>
        <taxon>unclassified sequences</taxon>
        <taxon>metagenomes</taxon>
        <taxon>ecological metagenomes</taxon>
    </lineage>
</organism>
<feature type="transmembrane region" description="Helical" evidence="1">
    <location>
        <begin position="6"/>
        <end position="23"/>
    </location>
</feature>
<name>A0A645GNG9_9ZZZZ</name>
<protein>
    <submittedName>
        <fullName evidence="2">Uncharacterized protein</fullName>
    </submittedName>
</protein>
<keyword evidence="1" id="KW-0812">Transmembrane</keyword>
<feature type="transmembrane region" description="Helical" evidence="1">
    <location>
        <begin position="54"/>
        <end position="73"/>
    </location>
</feature>
<proteinExistence type="predicted"/>